<proteinExistence type="predicted"/>
<keyword evidence="3" id="KW-1185">Reference proteome</keyword>
<evidence type="ECO:0000313" key="3">
    <source>
        <dbReference type="Proteomes" id="UP000269945"/>
    </source>
</evidence>
<organism evidence="2 3">
    <name type="scientific">Gulo gulo</name>
    <name type="common">Wolverine</name>
    <name type="synonym">Gluton</name>
    <dbReference type="NCBI Taxonomy" id="48420"/>
    <lineage>
        <taxon>Eukaryota</taxon>
        <taxon>Metazoa</taxon>
        <taxon>Chordata</taxon>
        <taxon>Craniata</taxon>
        <taxon>Vertebrata</taxon>
        <taxon>Euteleostomi</taxon>
        <taxon>Mammalia</taxon>
        <taxon>Eutheria</taxon>
        <taxon>Laurasiatheria</taxon>
        <taxon>Carnivora</taxon>
        <taxon>Caniformia</taxon>
        <taxon>Musteloidea</taxon>
        <taxon>Mustelidae</taxon>
        <taxon>Guloninae</taxon>
        <taxon>Gulo</taxon>
    </lineage>
</organism>
<dbReference type="EMBL" id="CYRY02037917">
    <property type="protein sequence ID" value="VCX30416.1"/>
    <property type="molecule type" value="Genomic_DNA"/>
</dbReference>
<name>A0A9X9M258_GULGU</name>
<feature type="region of interest" description="Disordered" evidence="1">
    <location>
        <begin position="1"/>
        <end position="22"/>
    </location>
</feature>
<reference evidence="2 3" key="1">
    <citation type="submission" date="2018-10" db="EMBL/GenBank/DDBJ databases">
        <authorList>
            <person name="Ekblom R."/>
            <person name="Jareborg N."/>
        </authorList>
    </citation>
    <scope>NUCLEOTIDE SEQUENCE [LARGE SCALE GENOMIC DNA]</scope>
    <source>
        <tissue evidence="2">Muscle</tissue>
    </source>
</reference>
<gene>
    <name evidence="2" type="ORF">BN2614_LOCUS4</name>
</gene>
<dbReference type="AlphaFoldDB" id="A0A9X9M258"/>
<protein>
    <submittedName>
        <fullName evidence="2">Uncharacterized protein</fullName>
    </submittedName>
</protein>
<evidence type="ECO:0000256" key="1">
    <source>
        <dbReference type="SAM" id="MobiDB-lite"/>
    </source>
</evidence>
<comment type="caution">
    <text evidence="2">The sequence shown here is derived from an EMBL/GenBank/DDBJ whole genome shotgun (WGS) entry which is preliminary data.</text>
</comment>
<evidence type="ECO:0000313" key="2">
    <source>
        <dbReference type="EMBL" id="VCX30416.1"/>
    </source>
</evidence>
<sequence length="22" mass="2496">MPQFSPSGPQKGHSFGREQHKQ</sequence>
<dbReference type="Proteomes" id="UP000269945">
    <property type="component" value="Unassembled WGS sequence"/>
</dbReference>
<accession>A0A9X9M258</accession>